<keyword evidence="1" id="KW-0732">Signal</keyword>
<sequence>MKLLALFVCVAFLYGVSSETSDLGDSATAVAADDATEDRAVAVEFDDFTEDDDTAEMDDEADLDWDDDQTDEDWDEEHAFPLMYEDQYQYTDALEPATSPEVEWIRFRCRGLRCCLSTRIFRRGFSACLRGFYRNNRIGYKVTVNGRTFIQRSVRVGANEIMYCKKFRIAWFLKKTVCAGLTDINIRRNGYRIQHISARAKIQVRGRLGFTKKTKPFTLYRRR</sequence>
<dbReference type="GeneID" id="110989054"/>
<evidence type="ECO:0000313" key="2">
    <source>
        <dbReference type="Proteomes" id="UP000694845"/>
    </source>
</evidence>
<evidence type="ECO:0000313" key="3">
    <source>
        <dbReference type="RefSeq" id="XP_022108848.1"/>
    </source>
</evidence>
<accession>A0A8B7ZTE4</accession>
<name>A0A8B7ZTE4_ACAPL</name>
<feature type="signal peptide" evidence="1">
    <location>
        <begin position="1"/>
        <end position="18"/>
    </location>
</feature>
<gene>
    <name evidence="3" type="primary">LOC110989054</name>
</gene>
<feature type="chain" id="PRO_5034412436" evidence="1">
    <location>
        <begin position="19"/>
        <end position="223"/>
    </location>
</feature>
<dbReference type="RefSeq" id="XP_022108848.1">
    <property type="nucleotide sequence ID" value="XM_022253156.1"/>
</dbReference>
<dbReference type="OMA" id="EVEWIRF"/>
<evidence type="ECO:0000256" key="1">
    <source>
        <dbReference type="SAM" id="SignalP"/>
    </source>
</evidence>
<organism evidence="2 3">
    <name type="scientific">Acanthaster planci</name>
    <name type="common">Crown-of-thorns starfish</name>
    <dbReference type="NCBI Taxonomy" id="133434"/>
    <lineage>
        <taxon>Eukaryota</taxon>
        <taxon>Metazoa</taxon>
        <taxon>Echinodermata</taxon>
        <taxon>Eleutherozoa</taxon>
        <taxon>Asterozoa</taxon>
        <taxon>Asteroidea</taxon>
        <taxon>Valvatacea</taxon>
        <taxon>Valvatida</taxon>
        <taxon>Acanthasteridae</taxon>
        <taxon>Acanthaster</taxon>
    </lineage>
</organism>
<dbReference type="Proteomes" id="UP000694845">
    <property type="component" value="Unplaced"/>
</dbReference>
<reference evidence="3" key="1">
    <citation type="submission" date="2025-08" db="UniProtKB">
        <authorList>
            <consortium name="RefSeq"/>
        </authorList>
    </citation>
    <scope>IDENTIFICATION</scope>
</reference>
<proteinExistence type="predicted"/>
<dbReference type="AlphaFoldDB" id="A0A8B7ZTE4"/>
<keyword evidence="2" id="KW-1185">Reference proteome</keyword>
<protein>
    <submittedName>
        <fullName evidence="3">Uncharacterized protein LOC110989054</fullName>
    </submittedName>
</protein>
<dbReference type="KEGG" id="aplc:110989054"/>